<name>A0AAV7TLR0_PLEWA</name>
<accession>A0AAV7TLR0</accession>
<evidence type="ECO:0000313" key="3">
    <source>
        <dbReference type="Proteomes" id="UP001066276"/>
    </source>
</evidence>
<organism evidence="2 3">
    <name type="scientific">Pleurodeles waltl</name>
    <name type="common">Iberian ribbed newt</name>
    <dbReference type="NCBI Taxonomy" id="8319"/>
    <lineage>
        <taxon>Eukaryota</taxon>
        <taxon>Metazoa</taxon>
        <taxon>Chordata</taxon>
        <taxon>Craniata</taxon>
        <taxon>Vertebrata</taxon>
        <taxon>Euteleostomi</taxon>
        <taxon>Amphibia</taxon>
        <taxon>Batrachia</taxon>
        <taxon>Caudata</taxon>
        <taxon>Salamandroidea</taxon>
        <taxon>Salamandridae</taxon>
        <taxon>Pleurodelinae</taxon>
        <taxon>Pleurodeles</taxon>
    </lineage>
</organism>
<evidence type="ECO:0000313" key="2">
    <source>
        <dbReference type="EMBL" id="KAJ1177567.1"/>
    </source>
</evidence>
<evidence type="ECO:0000256" key="1">
    <source>
        <dbReference type="SAM" id="MobiDB-lite"/>
    </source>
</evidence>
<dbReference type="Proteomes" id="UP001066276">
    <property type="component" value="Chromosome 3_2"/>
</dbReference>
<gene>
    <name evidence="2" type="ORF">NDU88_002820</name>
</gene>
<keyword evidence="3" id="KW-1185">Reference proteome</keyword>
<dbReference type="EMBL" id="JANPWB010000006">
    <property type="protein sequence ID" value="KAJ1177567.1"/>
    <property type="molecule type" value="Genomic_DNA"/>
</dbReference>
<feature type="region of interest" description="Disordered" evidence="1">
    <location>
        <begin position="38"/>
        <end position="88"/>
    </location>
</feature>
<protein>
    <submittedName>
        <fullName evidence="2">Uncharacterized protein</fullName>
    </submittedName>
</protein>
<dbReference type="AlphaFoldDB" id="A0AAV7TLR0"/>
<sequence length="111" mass="11551">MKSVCWAADRRTERLSPCCGPGERCGLCRIVRPEQRLTAPPPLLSHGPTWKGGSRGSGLLGTAAAAGPSGLTTGPGVHGKAPGDPMRPSLRERLLKIRGAGVALLPWGPPR</sequence>
<feature type="compositionally biased region" description="Low complexity" evidence="1">
    <location>
        <begin position="60"/>
        <end position="75"/>
    </location>
</feature>
<reference evidence="2" key="1">
    <citation type="journal article" date="2022" name="bioRxiv">
        <title>Sequencing and chromosome-scale assembly of the giantPleurodeles waltlgenome.</title>
        <authorList>
            <person name="Brown T."/>
            <person name="Elewa A."/>
            <person name="Iarovenko S."/>
            <person name="Subramanian E."/>
            <person name="Araus A.J."/>
            <person name="Petzold A."/>
            <person name="Susuki M."/>
            <person name="Suzuki K.-i.T."/>
            <person name="Hayashi T."/>
            <person name="Toyoda A."/>
            <person name="Oliveira C."/>
            <person name="Osipova E."/>
            <person name="Leigh N.D."/>
            <person name="Simon A."/>
            <person name="Yun M.H."/>
        </authorList>
    </citation>
    <scope>NUCLEOTIDE SEQUENCE</scope>
    <source>
        <strain evidence="2">20211129_DDA</strain>
        <tissue evidence="2">Liver</tissue>
    </source>
</reference>
<proteinExistence type="predicted"/>
<comment type="caution">
    <text evidence="2">The sequence shown here is derived from an EMBL/GenBank/DDBJ whole genome shotgun (WGS) entry which is preliminary data.</text>
</comment>